<dbReference type="Proteomes" id="UP001164286">
    <property type="component" value="Unassembled WGS sequence"/>
</dbReference>
<feature type="transmembrane region" description="Helical" evidence="1">
    <location>
        <begin position="12"/>
        <end position="35"/>
    </location>
</feature>
<keyword evidence="1" id="KW-0472">Membrane</keyword>
<keyword evidence="3" id="KW-1185">Reference proteome</keyword>
<dbReference type="AlphaFoldDB" id="A0AA38H7C9"/>
<name>A0AA38H7C9_9TREE</name>
<sequence length="349" mass="38251">MTVLSALSAYQGPVVLLLVILGPTILRPAFLLRLIGRGPPRASPRAPRSPITLPAKLLLALHTLYRLQSLARPPYNIFTTHHLPIYVSNDILRRHVLPHLASSSSTLSRFDAPSSQLELLLAKLAQLDNRILYSRYGHQPLSSCTWCHSSTDYLIAALPGVLQAYITMAWLVGMLGLRPIGGGDATVRKRAWRGSMCWILAVLAVGELGVRYLWEIRISEGDAIQLDSIIHTLRTILFLVIPLTYLFLPLPATTVQTALPPLLASLQNTTQTLRLSSLARTAALRDAGLRDKLVQSTEEEGALRAAGRADIHVQRSAESLGLKEGMSDSARRWIDEGWAGLVRIGPQPG</sequence>
<dbReference type="PANTHER" id="PTHR39470">
    <property type="entry name" value="CHROMOSOME 10, WHOLE GENOME SHOTGUN SEQUENCE"/>
    <property type="match status" value="1"/>
</dbReference>
<protein>
    <submittedName>
        <fullName evidence="2">Uncharacterized protein</fullName>
    </submittedName>
</protein>
<feature type="transmembrane region" description="Helical" evidence="1">
    <location>
        <begin position="153"/>
        <end position="172"/>
    </location>
</feature>
<feature type="transmembrane region" description="Helical" evidence="1">
    <location>
        <begin position="192"/>
        <end position="214"/>
    </location>
</feature>
<evidence type="ECO:0000313" key="2">
    <source>
        <dbReference type="EMBL" id="KAI9635513.1"/>
    </source>
</evidence>
<accession>A0AA38H7C9</accession>
<proteinExistence type="predicted"/>
<feature type="transmembrane region" description="Helical" evidence="1">
    <location>
        <begin position="235"/>
        <end position="252"/>
    </location>
</feature>
<dbReference type="PANTHER" id="PTHR39470:SF1">
    <property type="entry name" value="CHORISMATE SYNTHASE PROTEIN"/>
    <property type="match status" value="1"/>
</dbReference>
<gene>
    <name evidence="2" type="ORF">MKK02DRAFT_44203</name>
</gene>
<comment type="caution">
    <text evidence="2">The sequence shown here is derived from an EMBL/GenBank/DDBJ whole genome shotgun (WGS) entry which is preliminary data.</text>
</comment>
<dbReference type="GeneID" id="77732035"/>
<evidence type="ECO:0000313" key="3">
    <source>
        <dbReference type="Proteomes" id="UP001164286"/>
    </source>
</evidence>
<keyword evidence="1" id="KW-1133">Transmembrane helix</keyword>
<evidence type="ECO:0000256" key="1">
    <source>
        <dbReference type="SAM" id="Phobius"/>
    </source>
</evidence>
<dbReference type="RefSeq" id="XP_052945290.1">
    <property type="nucleotide sequence ID" value="XM_053092830.1"/>
</dbReference>
<dbReference type="EMBL" id="JAKWFO010000005">
    <property type="protein sequence ID" value="KAI9635513.1"/>
    <property type="molecule type" value="Genomic_DNA"/>
</dbReference>
<reference evidence="2" key="1">
    <citation type="journal article" date="2022" name="G3 (Bethesda)">
        <title>High quality genome of the basidiomycete yeast Dioszegia hungarica PDD-24b-2 isolated from cloud water.</title>
        <authorList>
            <person name="Jarrige D."/>
            <person name="Haridas S."/>
            <person name="Bleykasten-Grosshans C."/>
            <person name="Joly M."/>
            <person name="Nadalig T."/>
            <person name="Sancelme M."/>
            <person name="Vuilleumier S."/>
            <person name="Grigoriev I.V."/>
            <person name="Amato P."/>
            <person name="Bringel F."/>
        </authorList>
    </citation>
    <scope>NUCLEOTIDE SEQUENCE</scope>
    <source>
        <strain evidence="2">PDD-24b-2</strain>
    </source>
</reference>
<organism evidence="2 3">
    <name type="scientific">Dioszegia hungarica</name>
    <dbReference type="NCBI Taxonomy" id="4972"/>
    <lineage>
        <taxon>Eukaryota</taxon>
        <taxon>Fungi</taxon>
        <taxon>Dikarya</taxon>
        <taxon>Basidiomycota</taxon>
        <taxon>Agaricomycotina</taxon>
        <taxon>Tremellomycetes</taxon>
        <taxon>Tremellales</taxon>
        <taxon>Bulleribasidiaceae</taxon>
        <taxon>Dioszegia</taxon>
    </lineage>
</organism>
<keyword evidence="1" id="KW-0812">Transmembrane</keyword>